<evidence type="ECO:0000313" key="2">
    <source>
        <dbReference type="Proteomes" id="UP000004335"/>
    </source>
</evidence>
<dbReference type="EMBL" id="ACGX02000006">
    <property type="protein sequence ID" value="EGC15191.1"/>
    <property type="molecule type" value="Genomic_DNA"/>
</dbReference>
<name>A0A828RL38_LIMRT</name>
<comment type="caution">
    <text evidence="1">The sequence shown here is derived from an EMBL/GenBank/DDBJ whole genome shotgun (WGS) entry which is preliminary data.</text>
</comment>
<accession>A0A828RL38</accession>
<gene>
    <name evidence="1" type="ORF">HMPREF0536_10840</name>
</gene>
<dbReference type="AlphaFoldDB" id="A0A828RL38"/>
<proteinExistence type="predicted"/>
<dbReference type="RefSeq" id="WP_003668032.1">
    <property type="nucleotide sequence ID" value="NZ_ACGX02000006.1"/>
</dbReference>
<protein>
    <submittedName>
        <fullName evidence="1">Uncharacterized protein</fullName>
    </submittedName>
</protein>
<reference evidence="1 2" key="1">
    <citation type="submission" date="2011-01" db="EMBL/GenBank/DDBJ databases">
        <authorList>
            <person name="Muzny D."/>
            <person name="Qin X."/>
            <person name="Buhay C."/>
            <person name="Dugan-Rocha S."/>
            <person name="Ding Y."/>
            <person name="Chen G."/>
            <person name="Hawes A."/>
            <person name="Holder M."/>
            <person name="Jhangiani S."/>
            <person name="Johnson A."/>
            <person name="Khan Z."/>
            <person name="Li Z."/>
            <person name="Liu W."/>
            <person name="Liu X."/>
            <person name="Perez L."/>
            <person name="Shen H."/>
            <person name="Wang Q."/>
            <person name="Watt J."/>
            <person name="Xi L."/>
            <person name="Xin Y."/>
            <person name="Zhou J."/>
            <person name="Deng J."/>
            <person name="Jiang H."/>
            <person name="Liu Y."/>
            <person name="Qu J."/>
            <person name="Song X.-Z."/>
            <person name="Zhang L."/>
            <person name="Villasana D."/>
            <person name="Johnson A."/>
            <person name="Liu J."/>
            <person name="Liyanage D."/>
            <person name="Lorensuhewa L."/>
            <person name="Robinson T."/>
            <person name="Song A."/>
            <person name="Song B.-B."/>
            <person name="Dinh H."/>
            <person name="Thornton R."/>
            <person name="Coyle M."/>
            <person name="Francisco L."/>
            <person name="Jackson L."/>
            <person name="Javaid M."/>
            <person name="Korchina V."/>
            <person name="Kovar C."/>
            <person name="Mata R."/>
            <person name="Mathew T."/>
            <person name="Ngo R."/>
            <person name="Nguyen L."/>
            <person name="Nguyen N."/>
            <person name="Okwuonu G."/>
            <person name="Ongeri F."/>
            <person name="Pham C."/>
            <person name="Simmons D."/>
            <person name="Wilczek-Boney K."/>
            <person name="Hale W."/>
            <person name="Jakkamsetti A."/>
            <person name="Pham P."/>
            <person name="Ruth R."/>
            <person name="San Lucas F."/>
            <person name="Warren J."/>
            <person name="Zhang J."/>
            <person name="Zhao Z."/>
            <person name="Zhou C."/>
            <person name="Zhu D."/>
            <person name="Lee S."/>
            <person name="Bess C."/>
            <person name="Blankenburg K."/>
            <person name="Forbes L."/>
            <person name="Fu Q."/>
            <person name="Gubbala S."/>
            <person name="Hirani K."/>
            <person name="Jayaseelan J.C."/>
            <person name="Lara F."/>
            <person name="Munidasa M."/>
            <person name="Palculict T."/>
            <person name="Patil S."/>
            <person name="Pu L.-L."/>
            <person name="Saada N."/>
            <person name="Tang L."/>
            <person name="Weissenberger G."/>
            <person name="Zhu Y."/>
            <person name="Hemphill L."/>
            <person name="Shang Y."/>
            <person name="Youmans B."/>
            <person name="Ayvaz T."/>
            <person name="Ross M."/>
            <person name="Santibanez J."/>
            <person name="Aqrawi P."/>
            <person name="Gross S."/>
            <person name="Joshi V."/>
            <person name="Fowler G."/>
            <person name="Nazareth L."/>
            <person name="Reid J."/>
            <person name="Worley K."/>
            <person name="Petrosino J."/>
            <person name="Highlander S."/>
            <person name="Gibbs R."/>
        </authorList>
    </citation>
    <scope>NUCLEOTIDE SEQUENCE [LARGE SCALE GENOMIC DNA]</scope>
    <source>
        <strain evidence="1 2">MM4-1A</strain>
    </source>
</reference>
<evidence type="ECO:0000313" key="1">
    <source>
        <dbReference type="EMBL" id="EGC15191.1"/>
    </source>
</evidence>
<sequence length="68" mass="7944">MSKHITVKEVKDIVNSFSENADWEGMHMEEDDMYEDVLRAIADGDPHSKLLAREALKSKNVKFTRWYS</sequence>
<dbReference type="Proteomes" id="UP000004335">
    <property type="component" value="Unassembled WGS sequence"/>
</dbReference>
<organism evidence="1 2">
    <name type="scientific">Limosilactobacillus reuteri MM4-1A</name>
    <dbReference type="NCBI Taxonomy" id="548485"/>
    <lineage>
        <taxon>Bacteria</taxon>
        <taxon>Bacillati</taxon>
        <taxon>Bacillota</taxon>
        <taxon>Bacilli</taxon>
        <taxon>Lactobacillales</taxon>
        <taxon>Lactobacillaceae</taxon>
        <taxon>Limosilactobacillus</taxon>
    </lineage>
</organism>